<keyword evidence="7" id="KW-0804">Transcription</keyword>
<reference evidence="10 11" key="1">
    <citation type="submission" date="2019-03" db="EMBL/GenBank/DDBJ databases">
        <title>Sequencing 25 genomes of Wallemia mellicola.</title>
        <authorList>
            <person name="Gostincar C."/>
        </authorList>
    </citation>
    <scope>NUCLEOTIDE SEQUENCE [LARGE SCALE GENOMIC DNA]</scope>
    <source>
        <strain evidence="10 11">EXF-757</strain>
    </source>
</reference>
<evidence type="ECO:0000256" key="5">
    <source>
        <dbReference type="ARBA" id="ARBA00022491"/>
    </source>
</evidence>
<evidence type="ECO:0000256" key="1">
    <source>
        <dbReference type="ARBA" id="ARBA00004123"/>
    </source>
</evidence>
<dbReference type="EMBL" id="SPRX01000033">
    <property type="protein sequence ID" value="TIC64490.1"/>
    <property type="molecule type" value="Genomic_DNA"/>
</dbReference>
<sequence length="191" mass="20820">MSNETRSKSVDAVLNRVEVAKASRNLQARLRLASYKARNGLVSTPIDSIVRSSAMPPPRTTTPGLRYSNGSPRIGNALFKSPKRTTNTRKLSSNYASPGVQHDSESMNAANALTSLFHSPGYKPSSSTAPTPPPARNPDESDAQLMLFLATSPSPAKPETGKQARQTASPRYSNLDFTQWIHSPRDIRTRE</sequence>
<comment type="similarity">
    <text evidence="3">Belongs to the WHI5/NRM1 family.</text>
</comment>
<keyword evidence="5" id="KW-0678">Repressor</keyword>
<dbReference type="PANTHER" id="PTHR40468">
    <property type="entry name" value="YALI0A15257P"/>
    <property type="match status" value="1"/>
</dbReference>
<feature type="region of interest" description="Disordered" evidence="9">
    <location>
        <begin position="116"/>
        <end position="191"/>
    </location>
</feature>
<keyword evidence="8" id="KW-0539">Nucleus</keyword>
<evidence type="ECO:0000256" key="8">
    <source>
        <dbReference type="ARBA" id="ARBA00023242"/>
    </source>
</evidence>
<protein>
    <submittedName>
        <fullName evidence="10">Uncharacterized protein</fullName>
    </submittedName>
</protein>
<evidence type="ECO:0000256" key="4">
    <source>
        <dbReference type="ARBA" id="ARBA00022490"/>
    </source>
</evidence>
<name>A0A4T0LXT0_9BASI</name>
<comment type="caution">
    <text evidence="10">The sequence shown here is derived from an EMBL/GenBank/DDBJ whole genome shotgun (WGS) entry which is preliminary data.</text>
</comment>
<keyword evidence="4" id="KW-0963">Cytoplasm</keyword>
<gene>
    <name evidence="10" type="ORF">E3Q01_02715</name>
</gene>
<dbReference type="InterPro" id="IPR013734">
    <property type="entry name" value="TF_Nrm1/Whi5"/>
</dbReference>
<dbReference type="Pfam" id="PF08528">
    <property type="entry name" value="Whi5"/>
    <property type="match status" value="1"/>
</dbReference>
<feature type="region of interest" description="Disordered" evidence="9">
    <location>
        <begin position="52"/>
        <end position="104"/>
    </location>
</feature>
<organism evidence="10 11">
    <name type="scientific">Wallemia mellicola</name>
    <dbReference type="NCBI Taxonomy" id="1708541"/>
    <lineage>
        <taxon>Eukaryota</taxon>
        <taxon>Fungi</taxon>
        <taxon>Dikarya</taxon>
        <taxon>Basidiomycota</taxon>
        <taxon>Wallemiomycotina</taxon>
        <taxon>Wallemiomycetes</taxon>
        <taxon>Wallemiales</taxon>
        <taxon>Wallemiaceae</taxon>
        <taxon>Wallemia</taxon>
    </lineage>
</organism>
<dbReference type="PANTHER" id="PTHR40468:SF1">
    <property type="entry name" value="TOPOISOMERASE I DAMAGE AFFECTED PROTEIN 11"/>
    <property type="match status" value="1"/>
</dbReference>
<proteinExistence type="inferred from homology"/>
<evidence type="ECO:0000256" key="3">
    <source>
        <dbReference type="ARBA" id="ARBA00006922"/>
    </source>
</evidence>
<dbReference type="GO" id="GO:0005634">
    <property type="term" value="C:nucleus"/>
    <property type="evidence" value="ECO:0007669"/>
    <property type="project" value="UniProtKB-SubCell"/>
</dbReference>
<dbReference type="Proteomes" id="UP000310708">
    <property type="component" value="Unassembled WGS sequence"/>
</dbReference>
<comment type="subcellular location">
    <subcellularLocation>
        <location evidence="2">Cytoplasm</location>
    </subcellularLocation>
    <subcellularLocation>
        <location evidence="1">Nucleus</location>
    </subcellularLocation>
</comment>
<feature type="compositionally biased region" description="Polar residues" evidence="9">
    <location>
        <begin position="163"/>
        <end position="181"/>
    </location>
</feature>
<evidence type="ECO:0000256" key="7">
    <source>
        <dbReference type="ARBA" id="ARBA00023163"/>
    </source>
</evidence>
<evidence type="ECO:0000256" key="9">
    <source>
        <dbReference type="SAM" id="MobiDB-lite"/>
    </source>
</evidence>
<evidence type="ECO:0000313" key="11">
    <source>
        <dbReference type="Proteomes" id="UP000310708"/>
    </source>
</evidence>
<evidence type="ECO:0000256" key="2">
    <source>
        <dbReference type="ARBA" id="ARBA00004496"/>
    </source>
</evidence>
<dbReference type="GO" id="GO:0005737">
    <property type="term" value="C:cytoplasm"/>
    <property type="evidence" value="ECO:0007669"/>
    <property type="project" value="UniProtKB-SubCell"/>
</dbReference>
<evidence type="ECO:0000313" key="10">
    <source>
        <dbReference type="EMBL" id="TIC64490.1"/>
    </source>
</evidence>
<accession>A0A4T0LXT0</accession>
<evidence type="ECO:0000256" key="6">
    <source>
        <dbReference type="ARBA" id="ARBA00023015"/>
    </source>
</evidence>
<dbReference type="AlphaFoldDB" id="A0A4T0LXT0"/>
<keyword evidence="6" id="KW-0805">Transcription regulation</keyword>